<feature type="compositionally biased region" description="Low complexity" evidence="1">
    <location>
        <begin position="205"/>
        <end position="231"/>
    </location>
</feature>
<protein>
    <submittedName>
        <fullName evidence="2">Uncharacterized protein</fullName>
    </submittedName>
</protein>
<gene>
    <name evidence="2" type="ORF">WJX74_007977</name>
</gene>
<keyword evidence="3" id="KW-1185">Reference proteome</keyword>
<evidence type="ECO:0000313" key="2">
    <source>
        <dbReference type="EMBL" id="KAK9831753.1"/>
    </source>
</evidence>
<dbReference type="AlphaFoldDB" id="A0AAW1RD55"/>
<evidence type="ECO:0000313" key="3">
    <source>
        <dbReference type="Proteomes" id="UP001438707"/>
    </source>
</evidence>
<comment type="caution">
    <text evidence="2">The sequence shown here is derived from an EMBL/GenBank/DDBJ whole genome shotgun (WGS) entry which is preliminary data.</text>
</comment>
<name>A0AAW1RD55_9CHLO</name>
<accession>A0AAW1RD55</accession>
<proteinExistence type="predicted"/>
<reference evidence="2 3" key="1">
    <citation type="journal article" date="2024" name="Nat. Commun.">
        <title>Phylogenomics reveals the evolutionary origins of lichenization in chlorophyte algae.</title>
        <authorList>
            <person name="Puginier C."/>
            <person name="Libourel C."/>
            <person name="Otte J."/>
            <person name="Skaloud P."/>
            <person name="Haon M."/>
            <person name="Grisel S."/>
            <person name="Petersen M."/>
            <person name="Berrin J.G."/>
            <person name="Delaux P.M."/>
            <person name="Dal Grande F."/>
            <person name="Keller J."/>
        </authorList>
    </citation>
    <scope>NUCLEOTIDE SEQUENCE [LARGE SCALE GENOMIC DNA]</scope>
    <source>
        <strain evidence="2 3">SAG 2145</strain>
    </source>
</reference>
<organism evidence="2 3">
    <name type="scientific">Apatococcus lobatus</name>
    <dbReference type="NCBI Taxonomy" id="904363"/>
    <lineage>
        <taxon>Eukaryota</taxon>
        <taxon>Viridiplantae</taxon>
        <taxon>Chlorophyta</taxon>
        <taxon>core chlorophytes</taxon>
        <taxon>Trebouxiophyceae</taxon>
        <taxon>Chlorellales</taxon>
        <taxon>Chlorellaceae</taxon>
        <taxon>Apatococcus</taxon>
    </lineage>
</organism>
<dbReference type="Proteomes" id="UP001438707">
    <property type="component" value="Unassembled WGS sequence"/>
</dbReference>
<feature type="compositionally biased region" description="Gly residues" evidence="1">
    <location>
        <begin position="59"/>
        <end position="74"/>
    </location>
</feature>
<dbReference type="EMBL" id="JALJOS010000013">
    <property type="protein sequence ID" value="KAK9831753.1"/>
    <property type="molecule type" value="Genomic_DNA"/>
</dbReference>
<feature type="compositionally biased region" description="Polar residues" evidence="1">
    <location>
        <begin position="7"/>
        <end position="22"/>
    </location>
</feature>
<sequence>MFGRRTPTGQQGTDTSGRVSPRTTGTGLGGGVGTGQQYGQSTTGSSPRYAQQTTTTAGGYSGTGTGTGYSGPTGTGKVLSSSTDRGLAEFPGIGGSLAPIQHSERYPLAASERQYGGVVCNRQYFTVTEDRTVLREEIQLVREHHPYEKEFVVESRPTGRERELPNTQPVDLLESTLREVDRSIPDVCEGAPVVTPANVTTSTTLQGQGIATQGTTTTSSQYTSGTTTTGSTGFGTGGVGTGTTGTGAGFGTSGATGTGYGRR</sequence>
<feature type="compositionally biased region" description="Gly residues" evidence="1">
    <location>
        <begin position="26"/>
        <end position="36"/>
    </location>
</feature>
<evidence type="ECO:0000256" key="1">
    <source>
        <dbReference type="SAM" id="MobiDB-lite"/>
    </source>
</evidence>
<feature type="region of interest" description="Disordered" evidence="1">
    <location>
        <begin position="205"/>
        <end position="236"/>
    </location>
</feature>
<feature type="region of interest" description="Disordered" evidence="1">
    <location>
        <begin position="1"/>
        <end position="84"/>
    </location>
</feature>
<feature type="compositionally biased region" description="Low complexity" evidence="1">
    <location>
        <begin position="37"/>
        <end position="46"/>
    </location>
</feature>